<dbReference type="InterPro" id="IPR024529">
    <property type="entry name" value="ECF_trnsprt_substrate-spec"/>
</dbReference>
<dbReference type="Gene3D" id="1.10.1760.20">
    <property type="match status" value="1"/>
</dbReference>
<name>A0A2N3LH82_9BACI</name>
<evidence type="ECO:0000313" key="2">
    <source>
        <dbReference type="EMBL" id="PKR83949.1"/>
    </source>
</evidence>
<keyword evidence="1" id="KW-1133">Transmembrane helix</keyword>
<dbReference type="Proteomes" id="UP000233440">
    <property type="component" value="Unassembled WGS sequence"/>
</dbReference>
<evidence type="ECO:0000313" key="3">
    <source>
        <dbReference type="Proteomes" id="UP000233440"/>
    </source>
</evidence>
<dbReference type="EMBL" id="PIQO01000014">
    <property type="protein sequence ID" value="PKR83949.1"/>
    <property type="molecule type" value="Genomic_DNA"/>
</dbReference>
<dbReference type="RefSeq" id="WP_101355402.1">
    <property type="nucleotide sequence ID" value="NZ_PIQO01000014.1"/>
</dbReference>
<feature type="transmembrane region" description="Helical" evidence="1">
    <location>
        <begin position="124"/>
        <end position="140"/>
    </location>
</feature>
<dbReference type="Pfam" id="PF12822">
    <property type="entry name" value="ECF_trnsprt"/>
    <property type="match status" value="1"/>
</dbReference>
<feature type="transmembrane region" description="Helical" evidence="1">
    <location>
        <begin position="30"/>
        <end position="47"/>
    </location>
</feature>
<keyword evidence="1" id="KW-0812">Transmembrane</keyword>
<sequence>MARSRYILGILVIFLLFLLVAFQLIAQHHYIIVSILFMICTFLPFIIRFERRNISGRELVMLAVLAAVAAVSRVPFASIPSVQPSTFVIIVTGIALGAESGFVVGALTALVSNLFLGQGPWTPWQMYAWGMIGVAAGLLRDTWFMRTTITRCIFGFISGILFGWIMNLSYVVGIFQNITLAQFIAYYAKGFYFDLAHALSNVFFLAIFSNSWVKILLRFRKKYGLMDIQ</sequence>
<evidence type="ECO:0000256" key="1">
    <source>
        <dbReference type="SAM" id="Phobius"/>
    </source>
</evidence>
<keyword evidence="3" id="KW-1185">Reference proteome</keyword>
<accession>A0A2N3LH82</accession>
<comment type="caution">
    <text evidence="2">The sequence shown here is derived from an EMBL/GenBank/DDBJ whole genome shotgun (WGS) entry which is preliminary data.</text>
</comment>
<dbReference type="PIRSF" id="PIRSF037395">
    <property type="entry name" value="UCP037395_ABCper"/>
    <property type="match status" value="1"/>
</dbReference>
<dbReference type="GO" id="GO:0022857">
    <property type="term" value="F:transmembrane transporter activity"/>
    <property type="evidence" value="ECO:0007669"/>
    <property type="project" value="InterPro"/>
</dbReference>
<dbReference type="OrthoDB" id="5198189at2"/>
<proteinExistence type="predicted"/>
<keyword evidence="1" id="KW-0472">Membrane</keyword>
<gene>
    <name evidence="2" type="ORF">CWO92_16980</name>
</gene>
<reference evidence="2 3" key="1">
    <citation type="submission" date="2017-11" db="EMBL/GenBank/DDBJ databases">
        <title>Bacillus camelliae sp. nov., isolated from pu'er tea.</title>
        <authorList>
            <person name="Niu L."/>
        </authorList>
    </citation>
    <scope>NUCLEOTIDE SEQUENCE [LARGE SCALE GENOMIC DNA]</scope>
    <source>
        <strain evidence="2 3">7578-1</strain>
    </source>
</reference>
<feature type="transmembrane region" description="Helical" evidence="1">
    <location>
        <begin position="152"/>
        <end position="175"/>
    </location>
</feature>
<dbReference type="InterPro" id="IPR017196">
    <property type="entry name" value="ECF_substrate-spec_UCP037395"/>
</dbReference>
<feature type="transmembrane region" description="Helical" evidence="1">
    <location>
        <begin position="6"/>
        <end position="25"/>
    </location>
</feature>
<protein>
    <submittedName>
        <fullName evidence="2">ECF transporter S component</fullName>
    </submittedName>
</protein>
<organism evidence="2 3">
    <name type="scientific">Heyndrickxia camelliae</name>
    <dbReference type="NCBI Taxonomy" id="1707093"/>
    <lineage>
        <taxon>Bacteria</taxon>
        <taxon>Bacillati</taxon>
        <taxon>Bacillota</taxon>
        <taxon>Bacilli</taxon>
        <taxon>Bacillales</taxon>
        <taxon>Bacillaceae</taxon>
        <taxon>Heyndrickxia</taxon>
    </lineage>
</organism>
<feature type="transmembrane region" description="Helical" evidence="1">
    <location>
        <begin position="195"/>
        <end position="217"/>
    </location>
</feature>
<feature type="transmembrane region" description="Helical" evidence="1">
    <location>
        <begin position="88"/>
        <end position="112"/>
    </location>
</feature>
<dbReference type="AlphaFoldDB" id="A0A2N3LH82"/>